<dbReference type="EC" id="1.3.1.98" evidence="16"/>
<dbReference type="GO" id="GO:0009252">
    <property type="term" value="P:peptidoglycan biosynthetic process"/>
    <property type="evidence" value="ECO:0007669"/>
    <property type="project" value="UniProtKB-UniRule"/>
</dbReference>
<evidence type="ECO:0000256" key="2">
    <source>
        <dbReference type="ARBA" id="ARBA00003921"/>
    </source>
</evidence>
<dbReference type="InterPro" id="IPR016167">
    <property type="entry name" value="FAD-bd_PCMH_sub1"/>
</dbReference>
<name>A0A809SA75_9BACT</name>
<evidence type="ECO:0000313" key="18">
    <source>
        <dbReference type="EMBL" id="BBO24111.1"/>
    </source>
</evidence>
<keyword evidence="10 16" id="KW-0133">Cell shape</keyword>
<feature type="active site" evidence="16">
    <location>
        <position position="305"/>
    </location>
</feature>
<keyword evidence="14 16" id="KW-0961">Cell wall biogenesis/degradation</keyword>
<evidence type="ECO:0000256" key="11">
    <source>
        <dbReference type="ARBA" id="ARBA00022984"/>
    </source>
</evidence>
<evidence type="ECO:0000256" key="12">
    <source>
        <dbReference type="ARBA" id="ARBA00023002"/>
    </source>
</evidence>
<dbReference type="Proteomes" id="UP000662873">
    <property type="component" value="Chromosome"/>
</dbReference>
<feature type="active site" description="Proton donor" evidence="16">
    <location>
        <position position="216"/>
    </location>
</feature>
<dbReference type="SUPFAM" id="SSF56176">
    <property type="entry name" value="FAD-binding/transporter-associated domain-like"/>
    <property type="match status" value="1"/>
</dbReference>
<evidence type="ECO:0000256" key="6">
    <source>
        <dbReference type="ARBA" id="ARBA00022618"/>
    </source>
</evidence>
<proteinExistence type="inferred from homology"/>
<evidence type="ECO:0000313" key="19">
    <source>
        <dbReference type="Proteomes" id="UP000662873"/>
    </source>
</evidence>
<dbReference type="Pfam" id="PF02873">
    <property type="entry name" value="MurB_C"/>
    <property type="match status" value="1"/>
</dbReference>
<dbReference type="GO" id="GO:0005829">
    <property type="term" value="C:cytosol"/>
    <property type="evidence" value="ECO:0007669"/>
    <property type="project" value="TreeGrafter"/>
</dbReference>
<evidence type="ECO:0000256" key="4">
    <source>
        <dbReference type="ARBA" id="ARBA00004752"/>
    </source>
</evidence>
<dbReference type="InterPro" id="IPR003170">
    <property type="entry name" value="MurB"/>
</dbReference>
<dbReference type="GO" id="GO:0008762">
    <property type="term" value="F:UDP-N-acetylmuramate dehydrogenase activity"/>
    <property type="evidence" value="ECO:0007669"/>
    <property type="project" value="UniProtKB-UniRule"/>
</dbReference>
<dbReference type="InterPro" id="IPR036318">
    <property type="entry name" value="FAD-bd_PCMH-like_sf"/>
</dbReference>
<feature type="active site" evidence="16">
    <location>
        <position position="164"/>
    </location>
</feature>
<sequence length="324" mass="35235">MIDSLPGVRSNVSLKPFTTLKAGGPAEWFAEVDTLNEFERLARISQDSGAWMTILGWGSNVLPSDRGVPGLVLHNRCAGIEVASDGAVVAETGCSFQMLFLKTAQAGLSGLEFAVGIPGTLGGALVSNAGAYRNSIAPWIREIEVVQDGVRKWLDPAFMRFAYRNSILRAPDPPAIALLRVALKLEAGDPKAIYDSAKDFQRQRIRKQPPQASAGSFFKNVYDGKLAAKLTTLPTELQEKGIVPAGYLIEAVGLKGYRQGGAMFSSRHANFIVNVNNATATEIRDLASIAKRRVELEFGVLMEEEVLYLGDWMHYFPIHPKGEA</sequence>
<evidence type="ECO:0000256" key="10">
    <source>
        <dbReference type="ARBA" id="ARBA00022960"/>
    </source>
</evidence>
<dbReference type="InterPro" id="IPR036635">
    <property type="entry name" value="MurB_C_sf"/>
</dbReference>
<dbReference type="GO" id="GO:0008360">
    <property type="term" value="P:regulation of cell shape"/>
    <property type="evidence" value="ECO:0007669"/>
    <property type="project" value="UniProtKB-KW"/>
</dbReference>
<keyword evidence="9 16" id="KW-0521">NADP</keyword>
<dbReference type="GO" id="GO:0071555">
    <property type="term" value="P:cell wall organization"/>
    <property type="evidence" value="ECO:0007669"/>
    <property type="project" value="UniProtKB-KW"/>
</dbReference>
<evidence type="ECO:0000256" key="7">
    <source>
        <dbReference type="ARBA" id="ARBA00022630"/>
    </source>
</evidence>
<accession>A0A809SA75</accession>
<comment type="subcellular location">
    <subcellularLocation>
        <location evidence="3 16">Cytoplasm</location>
    </subcellularLocation>
</comment>
<dbReference type="GO" id="GO:0071949">
    <property type="term" value="F:FAD binding"/>
    <property type="evidence" value="ECO:0007669"/>
    <property type="project" value="InterPro"/>
</dbReference>
<dbReference type="KEGG" id="npy:NPRO_17060"/>
<dbReference type="InterPro" id="IPR011601">
    <property type="entry name" value="MurB_C"/>
</dbReference>
<keyword evidence="11 16" id="KW-0573">Peptidoglycan synthesis</keyword>
<evidence type="ECO:0000256" key="5">
    <source>
        <dbReference type="ARBA" id="ARBA00022490"/>
    </source>
</evidence>
<evidence type="ECO:0000256" key="15">
    <source>
        <dbReference type="ARBA" id="ARBA00048914"/>
    </source>
</evidence>
<keyword evidence="8 16" id="KW-0274">FAD</keyword>
<comment type="similarity">
    <text evidence="16">Belongs to the MurB family.</text>
</comment>
<keyword evidence="12 16" id="KW-0560">Oxidoreductase</keyword>
<dbReference type="InterPro" id="IPR016166">
    <property type="entry name" value="FAD-bd_PCMH"/>
</dbReference>
<comment type="function">
    <text evidence="2 16">Cell wall formation.</text>
</comment>
<dbReference type="PANTHER" id="PTHR21071">
    <property type="entry name" value="UDP-N-ACETYLENOLPYRUVOYLGLUCOSAMINE REDUCTASE"/>
    <property type="match status" value="1"/>
</dbReference>
<evidence type="ECO:0000256" key="14">
    <source>
        <dbReference type="ARBA" id="ARBA00023316"/>
    </source>
</evidence>
<dbReference type="Gene3D" id="3.30.465.10">
    <property type="match status" value="1"/>
</dbReference>
<evidence type="ECO:0000259" key="17">
    <source>
        <dbReference type="PROSITE" id="PS51387"/>
    </source>
</evidence>
<keyword evidence="6 16" id="KW-0132">Cell division</keyword>
<gene>
    <name evidence="16" type="primary">murB</name>
    <name evidence="18" type="ORF">NPRO_17060</name>
</gene>
<dbReference type="HAMAP" id="MF_00037">
    <property type="entry name" value="MurB"/>
    <property type="match status" value="1"/>
</dbReference>
<dbReference type="Gene3D" id="3.30.43.10">
    <property type="entry name" value="Uridine Diphospho-n-acetylenolpyruvylglucosamine Reductase, domain 2"/>
    <property type="match status" value="1"/>
</dbReference>
<evidence type="ECO:0000256" key="16">
    <source>
        <dbReference type="HAMAP-Rule" id="MF_00037"/>
    </source>
</evidence>
<evidence type="ECO:0000256" key="13">
    <source>
        <dbReference type="ARBA" id="ARBA00023306"/>
    </source>
</evidence>
<evidence type="ECO:0000256" key="8">
    <source>
        <dbReference type="ARBA" id="ARBA00022827"/>
    </source>
</evidence>
<evidence type="ECO:0000256" key="9">
    <source>
        <dbReference type="ARBA" id="ARBA00022857"/>
    </source>
</evidence>
<dbReference type="Gene3D" id="3.90.78.10">
    <property type="entry name" value="UDP-N-acetylenolpyruvoylglucosamine reductase, C-terminal domain"/>
    <property type="match status" value="1"/>
</dbReference>
<dbReference type="Pfam" id="PF01565">
    <property type="entry name" value="FAD_binding_4"/>
    <property type="match status" value="1"/>
</dbReference>
<protein>
    <recommendedName>
        <fullName evidence="16">UDP-N-acetylenolpyruvoylglucosamine reductase</fullName>
        <ecNumber evidence="16">1.3.1.98</ecNumber>
    </recommendedName>
    <alternativeName>
        <fullName evidence="16">UDP-N-acetylmuramate dehydrogenase</fullName>
    </alternativeName>
</protein>
<dbReference type="PROSITE" id="PS51387">
    <property type="entry name" value="FAD_PCMH"/>
    <property type="match status" value="1"/>
</dbReference>
<comment type="catalytic activity">
    <reaction evidence="15 16">
        <text>UDP-N-acetyl-alpha-D-muramate + NADP(+) = UDP-N-acetyl-3-O-(1-carboxyvinyl)-alpha-D-glucosamine + NADPH + H(+)</text>
        <dbReference type="Rhea" id="RHEA:12248"/>
        <dbReference type="ChEBI" id="CHEBI:15378"/>
        <dbReference type="ChEBI" id="CHEBI:57783"/>
        <dbReference type="ChEBI" id="CHEBI:58349"/>
        <dbReference type="ChEBI" id="CHEBI:68483"/>
        <dbReference type="ChEBI" id="CHEBI:70757"/>
        <dbReference type="EC" id="1.3.1.98"/>
    </reaction>
</comment>
<organism evidence="18 19">
    <name type="scientific">Candidatus Nitrosymbiomonas proteolyticus</name>
    <dbReference type="NCBI Taxonomy" id="2608984"/>
    <lineage>
        <taxon>Bacteria</taxon>
        <taxon>Bacillati</taxon>
        <taxon>Armatimonadota</taxon>
        <taxon>Armatimonadota incertae sedis</taxon>
        <taxon>Candidatus Nitrosymbiomonas</taxon>
    </lineage>
</organism>
<comment type="cofactor">
    <cofactor evidence="1 16">
        <name>FAD</name>
        <dbReference type="ChEBI" id="CHEBI:57692"/>
    </cofactor>
</comment>
<dbReference type="SUPFAM" id="SSF56194">
    <property type="entry name" value="Uridine diphospho-N-Acetylenolpyruvylglucosamine reductase, MurB, C-terminal domain"/>
    <property type="match status" value="1"/>
</dbReference>
<keyword evidence="5 16" id="KW-0963">Cytoplasm</keyword>
<dbReference type="InterPro" id="IPR006094">
    <property type="entry name" value="Oxid_FAD_bind_N"/>
</dbReference>
<dbReference type="AlphaFoldDB" id="A0A809SA75"/>
<evidence type="ECO:0000256" key="1">
    <source>
        <dbReference type="ARBA" id="ARBA00001974"/>
    </source>
</evidence>
<dbReference type="PANTHER" id="PTHR21071:SF4">
    <property type="entry name" value="UDP-N-ACETYLENOLPYRUVOYLGLUCOSAMINE REDUCTASE"/>
    <property type="match status" value="1"/>
</dbReference>
<dbReference type="NCBIfam" id="TIGR00179">
    <property type="entry name" value="murB"/>
    <property type="match status" value="1"/>
</dbReference>
<feature type="domain" description="FAD-binding PCMH-type" evidence="17">
    <location>
        <begin position="21"/>
        <end position="188"/>
    </location>
</feature>
<dbReference type="GO" id="GO:0051301">
    <property type="term" value="P:cell division"/>
    <property type="evidence" value="ECO:0007669"/>
    <property type="project" value="UniProtKB-KW"/>
</dbReference>
<comment type="pathway">
    <text evidence="4 16">Cell wall biogenesis; peptidoglycan biosynthesis.</text>
</comment>
<keyword evidence="7 16" id="KW-0285">Flavoprotein</keyword>
<dbReference type="UniPathway" id="UPA00219"/>
<keyword evidence="13 16" id="KW-0131">Cell cycle</keyword>
<dbReference type="EMBL" id="AP021858">
    <property type="protein sequence ID" value="BBO24111.1"/>
    <property type="molecule type" value="Genomic_DNA"/>
</dbReference>
<dbReference type="InterPro" id="IPR016169">
    <property type="entry name" value="FAD-bd_PCMH_sub2"/>
</dbReference>
<reference evidence="18" key="1">
    <citation type="journal article" name="DNA Res.">
        <title>The physiological potential of anammox bacteria as revealed by their core genome structure.</title>
        <authorList>
            <person name="Okubo T."/>
            <person name="Toyoda A."/>
            <person name="Fukuhara K."/>
            <person name="Uchiyama I."/>
            <person name="Harigaya Y."/>
            <person name="Kuroiwa M."/>
            <person name="Suzuki T."/>
            <person name="Murakami Y."/>
            <person name="Suwa Y."/>
            <person name="Takami H."/>
        </authorList>
    </citation>
    <scope>NUCLEOTIDE SEQUENCE</scope>
    <source>
        <strain evidence="18">317325-2</strain>
    </source>
</reference>
<evidence type="ECO:0000256" key="3">
    <source>
        <dbReference type="ARBA" id="ARBA00004496"/>
    </source>
</evidence>